<sequence length="143" mass="15225">MLLSLGLLFGTSASSQADTGYYTTAQATAGQAVFNQICSICHGQHLEGKVGPALSGQQFLSVSQFQKLTADYLYKFMSKQMPANAPGSLSKTQYLDVLAYILQVNGYPAGPQRLTANDRTLNQIKIEPTGKSQGGSGAKEEAQ</sequence>
<dbReference type="GO" id="GO:0009055">
    <property type="term" value="F:electron transfer activity"/>
    <property type="evidence" value="ECO:0007669"/>
    <property type="project" value="InterPro"/>
</dbReference>
<dbReference type="PROSITE" id="PS51007">
    <property type="entry name" value="CYTC"/>
    <property type="match status" value="1"/>
</dbReference>
<reference evidence="7 8" key="1">
    <citation type="journal article" date="2018" name="Arch. Microbiol.">
        <title>New insights into the metabolic potential of the phototrophic purple bacterium Rhodopila globiformis DSM 161(T) from its draft genome sequence and evidence for a vanadium-dependent nitrogenase.</title>
        <authorList>
            <person name="Imhoff J.F."/>
            <person name="Rahn T."/>
            <person name="Kunzel S."/>
            <person name="Neulinger S.C."/>
        </authorList>
    </citation>
    <scope>NUCLEOTIDE SEQUENCE [LARGE SCALE GENOMIC DNA]</scope>
    <source>
        <strain evidence="7 8">DSM 161</strain>
    </source>
</reference>
<dbReference type="Pfam" id="PF13442">
    <property type="entry name" value="Cytochrome_CBB3"/>
    <property type="match status" value="1"/>
</dbReference>
<proteinExistence type="predicted"/>
<evidence type="ECO:0000256" key="1">
    <source>
        <dbReference type="ARBA" id="ARBA00022617"/>
    </source>
</evidence>
<dbReference type="SUPFAM" id="SSF46626">
    <property type="entry name" value="Cytochrome c"/>
    <property type="match status" value="1"/>
</dbReference>
<dbReference type="RefSeq" id="WP_104518733.1">
    <property type="nucleotide sequence ID" value="NZ_NHRY01000098.1"/>
</dbReference>
<gene>
    <name evidence="7" type="ORF">CCS01_10120</name>
</gene>
<evidence type="ECO:0000313" key="7">
    <source>
        <dbReference type="EMBL" id="PPQ34602.1"/>
    </source>
</evidence>
<evidence type="ECO:0000256" key="2">
    <source>
        <dbReference type="ARBA" id="ARBA00022723"/>
    </source>
</evidence>
<organism evidence="7 8">
    <name type="scientific">Rhodopila globiformis</name>
    <name type="common">Rhodopseudomonas globiformis</name>
    <dbReference type="NCBI Taxonomy" id="1071"/>
    <lineage>
        <taxon>Bacteria</taxon>
        <taxon>Pseudomonadati</taxon>
        <taxon>Pseudomonadota</taxon>
        <taxon>Alphaproteobacteria</taxon>
        <taxon>Acetobacterales</taxon>
        <taxon>Acetobacteraceae</taxon>
        <taxon>Rhodopila</taxon>
    </lineage>
</organism>
<dbReference type="AlphaFoldDB" id="A0A2S6NIV2"/>
<comment type="caution">
    <text evidence="7">The sequence shown here is derived from an EMBL/GenBank/DDBJ whole genome shotgun (WGS) entry which is preliminary data.</text>
</comment>
<dbReference type="InterPro" id="IPR051459">
    <property type="entry name" value="Cytochrome_c-type_DH"/>
</dbReference>
<evidence type="ECO:0000256" key="4">
    <source>
        <dbReference type="PROSITE-ProRule" id="PRU00433"/>
    </source>
</evidence>
<dbReference type="EMBL" id="NHRY01000098">
    <property type="protein sequence ID" value="PPQ34602.1"/>
    <property type="molecule type" value="Genomic_DNA"/>
</dbReference>
<dbReference type="GO" id="GO:0046872">
    <property type="term" value="F:metal ion binding"/>
    <property type="evidence" value="ECO:0007669"/>
    <property type="project" value="UniProtKB-KW"/>
</dbReference>
<dbReference type="InterPro" id="IPR036909">
    <property type="entry name" value="Cyt_c-like_dom_sf"/>
</dbReference>
<evidence type="ECO:0000256" key="3">
    <source>
        <dbReference type="ARBA" id="ARBA00023004"/>
    </source>
</evidence>
<keyword evidence="1 4" id="KW-0349">Heme</keyword>
<dbReference type="Proteomes" id="UP000239724">
    <property type="component" value="Unassembled WGS sequence"/>
</dbReference>
<dbReference type="GO" id="GO:0020037">
    <property type="term" value="F:heme binding"/>
    <property type="evidence" value="ECO:0007669"/>
    <property type="project" value="InterPro"/>
</dbReference>
<dbReference type="PANTHER" id="PTHR35008">
    <property type="entry name" value="BLL4482 PROTEIN-RELATED"/>
    <property type="match status" value="1"/>
</dbReference>
<keyword evidence="8" id="KW-1185">Reference proteome</keyword>
<evidence type="ECO:0000313" key="8">
    <source>
        <dbReference type="Proteomes" id="UP000239724"/>
    </source>
</evidence>
<evidence type="ECO:0000256" key="5">
    <source>
        <dbReference type="SAM" id="SignalP"/>
    </source>
</evidence>
<keyword evidence="2 4" id="KW-0479">Metal-binding</keyword>
<dbReference type="PANTHER" id="PTHR35008:SF8">
    <property type="entry name" value="ALCOHOL DEHYDROGENASE CYTOCHROME C SUBUNIT"/>
    <property type="match status" value="1"/>
</dbReference>
<keyword evidence="5" id="KW-0732">Signal</keyword>
<dbReference type="InterPro" id="IPR009056">
    <property type="entry name" value="Cyt_c-like_dom"/>
</dbReference>
<keyword evidence="3 4" id="KW-0408">Iron</keyword>
<evidence type="ECO:0000259" key="6">
    <source>
        <dbReference type="PROSITE" id="PS51007"/>
    </source>
</evidence>
<protein>
    <recommendedName>
        <fullName evidence="6">Cytochrome c domain-containing protein</fullName>
    </recommendedName>
</protein>
<feature type="domain" description="Cytochrome c" evidence="6">
    <location>
        <begin position="25"/>
        <end position="105"/>
    </location>
</feature>
<feature type="signal peptide" evidence="5">
    <location>
        <begin position="1"/>
        <end position="17"/>
    </location>
</feature>
<dbReference type="OrthoDB" id="7283765at2"/>
<feature type="chain" id="PRO_5015660496" description="Cytochrome c domain-containing protein" evidence="5">
    <location>
        <begin position="18"/>
        <end position="143"/>
    </location>
</feature>
<name>A0A2S6NIV2_RHOGL</name>
<accession>A0A2S6NIV2</accession>
<dbReference type="Gene3D" id="1.10.760.10">
    <property type="entry name" value="Cytochrome c-like domain"/>
    <property type="match status" value="1"/>
</dbReference>